<feature type="domain" description="Knr4/Smi1-like" evidence="1">
    <location>
        <begin position="38"/>
        <end position="173"/>
    </location>
</feature>
<dbReference type="Proteomes" id="UP001501020">
    <property type="component" value="Unassembled WGS sequence"/>
</dbReference>
<proteinExistence type="predicted"/>
<dbReference type="InterPro" id="IPR037883">
    <property type="entry name" value="Knr4/Smi1-like_sf"/>
</dbReference>
<gene>
    <name evidence="2" type="ORF">GCM10009727_30600</name>
</gene>
<evidence type="ECO:0000313" key="3">
    <source>
        <dbReference type="Proteomes" id="UP001501020"/>
    </source>
</evidence>
<evidence type="ECO:0000313" key="2">
    <source>
        <dbReference type="EMBL" id="GAA2136054.1"/>
    </source>
</evidence>
<dbReference type="EMBL" id="BAAAMR010000023">
    <property type="protein sequence ID" value="GAA2136054.1"/>
    <property type="molecule type" value="Genomic_DNA"/>
</dbReference>
<evidence type="ECO:0000259" key="1">
    <source>
        <dbReference type="SMART" id="SM00860"/>
    </source>
</evidence>
<comment type="caution">
    <text evidence="2">The sequence shown here is derived from an EMBL/GenBank/DDBJ whole genome shotgun (WGS) entry which is preliminary data.</text>
</comment>
<dbReference type="InterPro" id="IPR018958">
    <property type="entry name" value="Knr4/Smi1-like_dom"/>
</dbReference>
<dbReference type="SMART" id="SM00860">
    <property type="entry name" value="SMI1_KNR4"/>
    <property type="match status" value="1"/>
</dbReference>
<keyword evidence="3" id="KW-1185">Reference proteome</keyword>
<protein>
    <recommendedName>
        <fullName evidence="1">Knr4/Smi1-like domain-containing protein</fullName>
    </recommendedName>
</protein>
<dbReference type="RefSeq" id="WP_344266866.1">
    <property type="nucleotide sequence ID" value="NZ_BAAAMR010000023.1"/>
</dbReference>
<sequence length="203" mass="22993">MEAFLLVTSHREFELSWQRFEDWLAENAPASHRTLNPPASPRQVDDAARKVGTVVPAELRALLLRHNGATETGPQGEFWQGARFLPYGASLFTVARIEQHHQMLTGILDRMPAEQRDTWGRQWWDRRCVPFADTISGDAWIIGGSRPDAVGQHLDDEGCRFDRWPSLAAMVDDMLSAITGGRPLRTQETPQVVEGRLEWESAY</sequence>
<name>A0ABN2Z359_9ACTN</name>
<dbReference type="SUPFAM" id="SSF160631">
    <property type="entry name" value="SMI1/KNR4-like"/>
    <property type="match status" value="1"/>
</dbReference>
<organism evidence="2 3">
    <name type="scientific">Actinomadura napierensis</name>
    <dbReference type="NCBI Taxonomy" id="267854"/>
    <lineage>
        <taxon>Bacteria</taxon>
        <taxon>Bacillati</taxon>
        <taxon>Actinomycetota</taxon>
        <taxon>Actinomycetes</taxon>
        <taxon>Streptosporangiales</taxon>
        <taxon>Thermomonosporaceae</taxon>
        <taxon>Actinomadura</taxon>
    </lineage>
</organism>
<dbReference type="Pfam" id="PF09346">
    <property type="entry name" value="SMI1_KNR4"/>
    <property type="match status" value="1"/>
</dbReference>
<accession>A0ABN2Z359</accession>
<reference evidence="2 3" key="1">
    <citation type="journal article" date="2019" name="Int. J. Syst. Evol. Microbiol.">
        <title>The Global Catalogue of Microorganisms (GCM) 10K type strain sequencing project: providing services to taxonomists for standard genome sequencing and annotation.</title>
        <authorList>
            <consortium name="The Broad Institute Genomics Platform"/>
            <consortium name="The Broad Institute Genome Sequencing Center for Infectious Disease"/>
            <person name="Wu L."/>
            <person name="Ma J."/>
        </authorList>
    </citation>
    <scope>NUCLEOTIDE SEQUENCE [LARGE SCALE GENOMIC DNA]</scope>
    <source>
        <strain evidence="2 3">JCM 13850</strain>
    </source>
</reference>